<organism evidence="1 2">
    <name type="scientific">Mycolicibacterium hassiacum (strain DSM 44199 / CIP 105218 / JCM 12690 / 3849)</name>
    <name type="common">Mycobacterium hassiacum</name>
    <dbReference type="NCBI Taxonomy" id="1122247"/>
    <lineage>
        <taxon>Bacteria</taxon>
        <taxon>Bacillati</taxon>
        <taxon>Actinomycetota</taxon>
        <taxon>Actinomycetes</taxon>
        <taxon>Mycobacteriales</taxon>
        <taxon>Mycobacteriaceae</taxon>
        <taxon>Mycolicibacterium</taxon>
    </lineage>
</organism>
<evidence type="ECO:0000313" key="1">
    <source>
        <dbReference type="EMBL" id="EKF22845.1"/>
    </source>
</evidence>
<dbReference type="eggNOG" id="COG2847">
    <property type="taxonomic scope" value="Bacteria"/>
</dbReference>
<dbReference type="STRING" id="1122247.GCA_000379865_03311"/>
<gene>
    <name evidence="1" type="ORF">C731_3159</name>
</gene>
<dbReference type="PATRIC" id="fig|1122247.3.peg.3028"/>
<dbReference type="AlphaFoldDB" id="K5BAU4"/>
<dbReference type="EMBL" id="AMRA01000091">
    <property type="protein sequence ID" value="EKF22845.1"/>
    <property type="molecule type" value="Genomic_DNA"/>
</dbReference>
<dbReference type="PROSITE" id="PS51257">
    <property type="entry name" value="PROKAR_LIPOPROTEIN"/>
    <property type="match status" value="1"/>
</dbReference>
<dbReference type="PANTHER" id="PTHR36302:SF1">
    <property type="entry name" value="COPPER CHAPERONE PCU(A)C"/>
    <property type="match status" value="1"/>
</dbReference>
<protein>
    <submittedName>
        <fullName evidence="1">Uncharacterized protein</fullName>
    </submittedName>
</protein>
<dbReference type="Pfam" id="PF04314">
    <property type="entry name" value="PCuAC"/>
    <property type="match status" value="1"/>
</dbReference>
<name>K5BAU4_MYCHD</name>
<dbReference type="PANTHER" id="PTHR36302">
    <property type="entry name" value="BLR7088 PROTEIN"/>
    <property type="match status" value="1"/>
</dbReference>
<dbReference type="InterPro" id="IPR058248">
    <property type="entry name" value="Lxx211020-like"/>
</dbReference>
<dbReference type="InterPro" id="IPR007410">
    <property type="entry name" value="LpqE-like"/>
</dbReference>
<evidence type="ECO:0000313" key="2">
    <source>
        <dbReference type="Proteomes" id="UP000006265"/>
    </source>
</evidence>
<keyword evidence="2" id="KW-1185">Reference proteome</keyword>
<proteinExistence type="predicted"/>
<reference evidence="1 2" key="1">
    <citation type="journal article" date="2012" name="J. Bacteriol.">
        <title>Genome sequence of Mycobacterium hassiacum DSM 44199, a rare source of heat-stable mycobacterial proteins.</title>
        <authorList>
            <person name="Tiago I."/>
            <person name="Maranha A."/>
            <person name="Mendes V."/>
            <person name="Alarico S."/>
            <person name="Moynihan P.J."/>
            <person name="Clarke A.J."/>
            <person name="Macedo-Ribeiro S."/>
            <person name="Pereira P.J."/>
            <person name="Empadinhas N."/>
        </authorList>
    </citation>
    <scope>NUCLEOTIDE SEQUENCE [LARGE SCALE GENOMIC DNA]</scope>
    <source>
        <strain evidence="2">DSM 44199 / CIP 105218 / JCM 12690 / 3849</strain>
    </source>
</reference>
<dbReference type="InterPro" id="IPR036182">
    <property type="entry name" value="PCuAC_sf"/>
</dbReference>
<dbReference type="Gene3D" id="2.60.40.1890">
    <property type="entry name" value="PCu(A)C copper chaperone"/>
    <property type="match status" value="1"/>
</dbReference>
<sequence>MKAAKYFHPLAAVVVAAGAVLTAGCSSPSSEHEEQPMASTVTVEEAWANAADLGMAAVFGRFTNTGHHDAHMVSVSSPLSDWVEFHEVVGEGMENKTMQPKEGGITVPAGGSHELVPGGDHIMLMDLKRPLQPGEDVEVTVTFEDGSTLPVTAQIRDFPGAGEEYAGGGDTEAPHTNHG</sequence>
<accession>K5BAU4</accession>
<comment type="caution">
    <text evidence="1">The sequence shown here is derived from an EMBL/GenBank/DDBJ whole genome shotgun (WGS) entry which is preliminary data.</text>
</comment>
<dbReference type="RefSeq" id="WP_005629207.1">
    <property type="nucleotide sequence ID" value="NZ_AMRA01000091.1"/>
</dbReference>
<dbReference type="OrthoDB" id="9796962at2"/>
<dbReference type="Proteomes" id="UP000006265">
    <property type="component" value="Unassembled WGS sequence"/>
</dbReference>
<dbReference type="SUPFAM" id="SSF110087">
    <property type="entry name" value="DR1885-like metal-binding protein"/>
    <property type="match status" value="1"/>
</dbReference>